<evidence type="ECO:0000256" key="2">
    <source>
        <dbReference type="ARBA" id="ARBA00022679"/>
    </source>
</evidence>
<dbReference type="InterPro" id="IPR036568">
    <property type="entry name" value="GGCT-like_sf"/>
</dbReference>
<dbReference type="OrthoDB" id="3262926at2759"/>
<dbReference type="AlphaFoldDB" id="A0A6A6IXH2"/>
<accession>A0A6A6IXH2</accession>
<feature type="non-terminal residue" evidence="5">
    <location>
        <position position="1"/>
    </location>
</feature>
<dbReference type="SUPFAM" id="SSF110857">
    <property type="entry name" value="Gamma-glutamyl cyclotransferase-like"/>
    <property type="match status" value="1"/>
</dbReference>
<dbReference type="InterPro" id="IPR009288">
    <property type="entry name" value="AIG2-like_dom"/>
</dbReference>
<evidence type="ECO:0000256" key="3">
    <source>
        <dbReference type="ARBA" id="ARBA00030602"/>
    </source>
</evidence>
<dbReference type="GeneID" id="54575896"/>
<evidence type="ECO:0000259" key="4">
    <source>
        <dbReference type="Pfam" id="PF06094"/>
    </source>
</evidence>
<keyword evidence="2" id="KW-0808">Transferase</keyword>
<dbReference type="InterPro" id="IPR045038">
    <property type="entry name" value="AIG2-like"/>
</dbReference>
<feature type="non-terminal residue" evidence="5">
    <location>
        <position position="118"/>
    </location>
</feature>
<name>A0A6A6IXH2_9PLEO</name>
<keyword evidence="6" id="KW-1185">Reference proteome</keyword>
<comment type="similarity">
    <text evidence="1">Belongs to the gamma-glutamylcyclotransferase family.</text>
</comment>
<dbReference type="RefSeq" id="XP_033690193.1">
    <property type="nucleotide sequence ID" value="XM_033822566.1"/>
</dbReference>
<dbReference type="Pfam" id="PF06094">
    <property type="entry name" value="GGACT"/>
    <property type="match status" value="1"/>
</dbReference>
<evidence type="ECO:0000256" key="1">
    <source>
        <dbReference type="ARBA" id="ARBA00008861"/>
    </source>
</evidence>
<evidence type="ECO:0000313" key="5">
    <source>
        <dbReference type="EMBL" id="KAF2255189.1"/>
    </source>
</evidence>
<sequence length="118" mass="13442">LARPSQEEYPVWYFFYGTLGEPDRLKSLLGLKKGPKLSPASVKGGRIRMWGKYRALVDGSPDDGVSGVAYEVQKEEDEQNLRIYESAKYEVVRCKIQFRDDGREVWGLTFRFCGGEGL</sequence>
<dbReference type="GO" id="GO:0016740">
    <property type="term" value="F:transferase activity"/>
    <property type="evidence" value="ECO:0007669"/>
    <property type="project" value="UniProtKB-KW"/>
</dbReference>
<gene>
    <name evidence="5" type="ORF">BU26DRAFT_380219</name>
</gene>
<dbReference type="Gene3D" id="3.10.490.10">
    <property type="entry name" value="Gamma-glutamyl cyclotransferase-like"/>
    <property type="match status" value="1"/>
</dbReference>
<dbReference type="CDD" id="cd06661">
    <property type="entry name" value="GGCT_like"/>
    <property type="match status" value="1"/>
</dbReference>
<dbReference type="Proteomes" id="UP000800094">
    <property type="component" value="Unassembled WGS sequence"/>
</dbReference>
<dbReference type="PANTHER" id="PTHR31544">
    <property type="entry name" value="AIG2-LIKE PROTEIN D"/>
    <property type="match status" value="1"/>
</dbReference>
<protein>
    <recommendedName>
        <fullName evidence="3">Putative gamma-glutamylcyclotransferase</fullName>
    </recommendedName>
</protein>
<proteinExistence type="inferred from homology"/>
<reference evidence="5" key="1">
    <citation type="journal article" date="2020" name="Stud. Mycol.">
        <title>101 Dothideomycetes genomes: a test case for predicting lifestyles and emergence of pathogens.</title>
        <authorList>
            <person name="Haridas S."/>
            <person name="Albert R."/>
            <person name="Binder M."/>
            <person name="Bloem J."/>
            <person name="Labutti K."/>
            <person name="Salamov A."/>
            <person name="Andreopoulos B."/>
            <person name="Baker S."/>
            <person name="Barry K."/>
            <person name="Bills G."/>
            <person name="Bluhm B."/>
            <person name="Cannon C."/>
            <person name="Castanera R."/>
            <person name="Culley D."/>
            <person name="Daum C."/>
            <person name="Ezra D."/>
            <person name="Gonzalez J."/>
            <person name="Henrissat B."/>
            <person name="Kuo A."/>
            <person name="Liang C."/>
            <person name="Lipzen A."/>
            <person name="Lutzoni F."/>
            <person name="Magnuson J."/>
            <person name="Mondo S."/>
            <person name="Nolan M."/>
            <person name="Ohm R."/>
            <person name="Pangilinan J."/>
            <person name="Park H.-J."/>
            <person name="Ramirez L."/>
            <person name="Alfaro M."/>
            <person name="Sun H."/>
            <person name="Tritt A."/>
            <person name="Yoshinaga Y."/>
            <person name="Zwiers L.-H."/>
            <person name="Turgeon B."/>
            <person name="Goodwin S."/>
            <person name="Spatafora J."/>
            <person name="Crous P."/>
            <person name="Grigoriev I."/>
        </authorList>
    </citation>
    <scope>NUCLEOTIDE SEQUENCE</scope>
    <source>
        <strain evidence="5">CBS 122368</strain>
    </source>
</reference>
<organism evidence="5 6">
    <name type="scientific">Trematosphaeria pertusa</name>
    <dbReference type="NCBI Taxonomy" id="390896"/>
    <lineage>
        <taxon>Eukaryota</taxon>
        <taxon>Fungi</taxon>
        <taxon>Dikarya</taxon>
        <taxon>Ascomycota</taxon>
        <taxon>Pezizomycotina</taxon>
        <taxon>Dothideomycetes</taxon>
        <taxon>Pleosporomycetidae</taxon>
        <taxon>Pleosporales</taxon>
        <taxon>Massarineae</taxon>
        <taxon>Trematosphaeriaceae</taxon>
        <taxon>Trematosphaeria</taxon>
    </lineage>
</organism>
<feature type="domain" description="Gamma-glutamylcyclotransferase AIG2-like" evidence="4">
    <location>
        <begin position="13"/>
        <end position="107"/>
    </location>
</feature>
<evidence type="ECO:0000313" key="6">
    <source>
        <dbReference type="Proteomes" id="UP000800094"/>
    </source>
</evidence>
<dbReference type="EMBL" id="ML987190">
    <property type="protein sequence ID" value="KAF2255189.1"/>
    <property type="molecule type" value="Genomic_DNA"/>
</dbReference>
<dbReference type="PANTHER" id="PTHR31544:SF4">
    <property type="entry name" value="GAMMA-GLUTAMYLCYCLOTRANSFERASE-RELATED"/>
    <property type="match status" value="1"/>
</dbReference>
<dbReference type="InterPro" id="IPR013024">
    <property type="entry name" value="GGCT-like"/>
</dbReference>